<reference evidence="5 6" key="1">
    <citation type="submission" date="2019-02" db="EMBL/GenBank/DDBJ databases">
        <title>Apibacter muscae sp. nov.: a novel member of the house fly microbiota.</title>
        <authorList>
            <person name="Park R."/>
        </authorList>
    </citation>
    <scope>NUCLEOTIDE SEQUENCE [LARGE SCALE GENOMIC DNA]</scope>
    <source>
        <strain evidence="5 6">AL1</strain>
    </source>
</reference>
<dbReference type="OrthoDB" id="9802264at2"/>
<dbReference type="Pfam" id="PF00005">
    <property type="entry name" value="ABC_tran"/>
    <property type="match status" value="1"/>
</dbReference>
<keyword evidence="6" id="KW-1185">Reference proteome</keyword>
<gene>
    <name evidence="5" type="ORF">ETU09_03950</name>
</gene>
<dbReference type="PANTHER" id="PTHR42781:SF4">
    <property type="entry name" value="SPERMIDINE_PUTRESCINE IMPORT ATP-BINDING PROTEIN POTA"/>
    <property type="match status" value="1"/>
</dbReference>
<proteinExistence type="predicted"/>
<dbReference type="PANTHER" id="PTHR42781">
    <property type="entry name" value="SPERMIDINE/PUTRESCINE IMPORT ATP-BINDING PROTEIN POTA"/>
    <property type="match status" value="1"/>
</dbReference>
<dbReference type="InterPro" id="IPR027417">
    <property type="entry name" value="P-loop_NTPase"/>
</dbReference>
<dbReference type="InterPro" id="IPR003593">
    <property type="entry name" value="AAA+_ATPase"/>
</dbReference>
<dbReference type="EMBL" id="SELH01000016">
    <property type="protein sequence ID" value="TWP28999.1"/>
    <property type="molecule type" value="Genomic_DNA"/>
</dbReference>
<evidence type="ECO:0000256" key="1">
    <source>
        <dbReference type="ARBA" id="ARBA00022448"/>
    </source>
</evidence>
<evidence type="ECO:0000313" key="5">
    <source>
        <dbReference type="EMBL" id="TWP28999.1"/>
    </source>
</evidence>
<organism evidence="5 6">
    <name type="scientific">Apibacter muscae</name>
    <dbReference type="NCBI Taxonomy" id="2509004"/>
    <lineage>
        <taxon>Bacteria</taxon>
        <taxon>Pseudomonadati</taxon>
        <taxon>Bacteroidota</taxon>
        <taxon>Flavobacteriia</taxon>
        <taxon>Flavobacteriales</taxon>
        <taxon>Weeksellaceae</taxon>
        <taxon>Apibacter</taxon>
    </lineage>
</organism>
<dbReference type="PROSITE" id="PS00211">
    <property type="entry name" value="ABC_TRANSPORTER_1"/>
    <property type="match status" value="1"/>
</dbReference>
<dbReference type="AlphaFoldDB" id="A0A563DG16"/>
<accession>A0A563DG16</accession>
<dbReference type="InterPro" id="IPR017871">
    <property type="entry name" value="ABC_transporter-like_CS"/>
</dbReference>
<dbReference type="PROSITE" id="PS50893">
    <property type="entry name" value="ABC_TRANSPORTER_2"/>
    <property type="match status" value="1"/>
</dbReference>
<evidence type="ECO:0000313" key="6">
    <source>
        <dbReference type="Proteomes" id="UP000319499"/>
    </source>
</evidence>
<dbReference type="GO" id="GO:0016887">
    <property type="term" value="F:ATP hydrolysis activity"/>
    <property type="evidence" value="ECO:0007669"/>
    <property type="project" value="InterPro"/>
</dbReference>
<dbReference type="Proteomes" id="UP000319499">
    <property type="component" value="Unassembled WGS sequence"/>
</dbReference>
<protein>
    <submittedName>
        <fullName evidence="5">ABC transporter ATP-binding protein</fullName>
    </submittedName>
</protein>
<comment type="caution">
    <text evidence="5">The sequence shown here is derived from an EMBL/GenBank/DDBJ whole genome shotgun (WGS) entry which is preliminary data.</text>
</comment>
<dbReference type="SMART" id="SM00382">
    <property type="entry name" value="AAA"/>
    <property type="match status" value="1"/>
</dbReference>
<dbReference type="Gene3D" id="3.40.50.300">
    <property type="entry name" value="P-loop containing nucleotide triphosphate hydrolases"/>
    <property type="match status" value="1"/>
</dbReference>
<keyword evidence="3 5" id="KW-0067">ATP-binding</keyword>
<dbReference type="InterPro" id="IPR003439">
    <property type="entry name" value="ABC_transporter-like_ATP-bd"/>
</dbReference>
<feature type="domain" description="ABC transporter" evidence="4">
    <location>
        <begin position="2"/>
        <end position="235"/>
    </location>
</feature>
<name>A0A563DG16_9FLAO</name>
<dbReference type="GO" id="GO:0005524">
    <property type="term" value="F:ATP binding"/>
    <property type="evidence" value="ECO:0007669"/>
    <property type="project" value="UniProtKB-KW"/>
</dbReference>
<dbReference type="SUPFAM" id="SSF52540">
    <property type="entry name" value="P-loop containing nucleoside triphosphate hydrolases"/>
    <property type="match status" value="1"/>
</dbReference>
<keyword evidence="2" id="KW-0547">Nucleotide-binding</keyword>
<evidence type="ECO:0000256" key="3">
    <source>
        <dbReference type="ARBA" id="ARBA00022840"/>
    </source>
</evidence>
<dbReference type="InterPro" id="IPR050093">
    <property type="entry name" value="ABC_SmlMolc_Importer"/>
</dbReference>
<sequence>MLEVKNISFSYNEDKKNIEGLSFNLEQGKMLALIGESGSGKSTILKLIYGMLEWQEGEIYYNHRKLSGMKGNLVPGEPEFKYLEQEFGLDSYATVGDNVGRFLSNIDMDEKQERIFFLLDLVEMSSFIETKCIHLSGGQKQRVALAKVLAQTPSLLLLDEPFSQVDTFKKNILKRAVFDFAKENNISILLATHEIEDALAYADEMVIIKDGKIVQKNKPSYLYKNPVNEYVARLFGEINIFTKENFPELFKGIEATKILVYPHQLYAEEEGELQVKVLKSYFLGSSYLVEAIGQRKRIWFSSEDYYAIGESCVLQIHDYQILRE</sequence>
<keyword evidence="1" id="KW-0813">Transport</keyword>
<evidence type="ECO:0000256" key="2">
    <source>
        <dbReference type="ARBA" id="ARBA00022741"/>
    </source>
</evidence>
<evidence type="ECO:0000259" key="4">
    <source>
        <dbReference type="PROSITE" id="PS50893"/>
    </source>
</evidence>